<protein>
    <recommendedName>
        <fullName evidence="5">Glucokinase</fullName>
    </recommendedName>
</protein>
<dbReference type="EMBL" id="BRYB01001395">
    <property type="protein sequence ID" value="GMI24738.1"/>
    <property type="molecule type" value="Genomic_DNA"/>
</dbReference>
<comment type="caution">
    <text evidence="3">The sequence shown here is derived from an EMBL/GenBank/DDBJ whole genome shotgun (WGS) entry which is preliminary data.</text>
</comment>
<dbReference type="InterPro" id="IPR043129">
    <property type="entry name" value="ATPase_NBD"/>
</dbReference>
<dbReference type="Proteomes" id="UP001165060">
    <property type="component" value="Unassembled WGS sequence"/>
</dbReference>
<dbReference type="InterPro" id="IPR003836">
    <property type="entry name" value="Glucokinase"/>
</dbReference>
<dbReference type="Gene3D" id="3.40.367.20">
    <property type="match status" value="1"/>
</dbReference>
<reference evidence="3 4" key="1">
    <citation type="journal article" date="2023" name="Commun. Biol.">
        <title>Genome analysis of Parmales, the sister group of diatoms, reveals the evolutionary specialization of diatoms from phago-mixotrophs to photoautotrophs.</title>
        <authorList>
            <person name="Ban H."/>
            <person name="Sato S."/>
            <person name="Yoshikawa S."/>
            <person name="Yamada K."/>
            <person name="Nakamura Y."/>
            <person name="Ichinomiya M."/>
            <person name="Sato N."/>
            <person name="Blanc-Mathieu R."/>
            <person name="Endo H."/>
            <person name="Kuwata A."/>
            <person name="Ogata H."/>
        </authorList>
    </citation>
    <scope>NUCLEOTIDE SEQUENCE [LARGE SCALE GENOMIC DNA]</scope>
</reference>
<dbReference type="PANTHER" id="PTHR47363">
    <property type="entry name" value="GLUCOKINASE"/>
    <property type="match status" value="1"/>
</dbReference>
<gene>
    <name evidence="3" type="ORF">TeGR_g11158</name>
</gene>
<name>A0ABQ6MES1_9STRA</name>
<dbReference type="PANTHER" id="PTHR47363:SF1">
    <property type="entry name" value="GLUCOKINASE"/>
    <property type="match status" value="1"/>
</dbReference>
<evidence type="ECO:0000256" key="1">
    <source>
        <dbReference type="ARBA" id="ARBA00022679"/>
    </source>
</evidence>
<accession>A0ABQ6MES1</accession>
<dbReference type="Pfam" id="PF02685">
    <property type="entry name" value="Glucokinase"/>
    <property type="match status" value="1"/>
</dbReference>
<evidence type="ECO:0008006" key="5">
    <source>
        <dbReference type="Google" id="ProtNLM"/>
    </source>
</evidence>
<proteinExistence type="predicted"/>
<keyword evidence="4" id="KW-1185">Reference proteome</keyword>
<evidence type="ECO:0000313" key="3">
    <source>
        <dbReference type="EMBL" id="GMI24738.1"/>
    </source>
</evidence>
<dbReference type="Gene3D" id="3.30.420.40">
    <property type="match status" value="1"/>
</dbReference>
<sequence>MLGTVVKTATYLNEKHASFTSILSHFLYSEAPVISPLPSHAVLAAAGPVHGNAVLFTNSGWLISGEGILEAFGGEGGVRSALLINDFVGCGYGALTVDKETECRALNGATPVPGAPIACVGAGTGLGECFLTASGGDPATYECFASEGGHAEFAPRTAVEFELLQHLKEKFGGRHRVSVERVVSGTGLANVYGFFAERFKEKRVERVFEEFQKAGSMQGRVVSVNASECEVCRMAMETFAGAYGSEVGVAGLKWIPRGGLYVTGGLTPKNIKWIEGEQSAFMQAYKDKGRVSKLLEEIPLFAVMEEDLGLRGSHMLAFKMLWEEKVKGGGRAGGGGGVGGGVGDVGKLLAAFSVGAALSLGLARSLRK</sequence>
<keyword evidence="2" id="KW-0418">Kinase</keyword>
<keyword evidence="1" id="KW-0808">Transferase</keyword>
<organism evidence="3 4">
    <name type="scientific">Tetraparma gracilis</name>
    <dbReference type="NCBI Taxonomy" id="2962635"/>
    <lineage>
        <taxon>Eukaryota</taxon>
        <taxon>Sar</taxon>
        <taxon>Stramenopiles</taxon>
        <taxon>Ochrophyta</taxon>
        <taxon>Bolidophyceae</taxon>
        <taxon>Parmales</taxon>
        <taxon>Triparmaceae</taxon>
        <taxon>Tetraparma</taxon>
    </lineage>
</organism>
<dbReference type="SUPFAM" id="SSF53067">
    <property type="entry name" value="Actin-like ATPase domain"/>
    <property type="match status" value="1"/>
</dbReference>
<dbReference type="CDD" id="cd24008">
    <property type="entry name" value="ASKHA_NBD_GLK"/>
    <property type="match status" value="1"/>
</dbReference>
<evidence type="ECO:0000256" key="2">
    <source>
        <dbReference type="ARBA" id="ARBA00022777"/>
    </source>
</evidence>
<evidence type="ECO:0000313" key="4">
    <source>
        <dbReference type="Proteomes" id="UP001165060"/>
    </source>
</evidence>